<dbReference type="InterPro" id="IPR029058">
    <property type="entry name" value="AB_hydrolase_fold"/>
</dbReference>
<feature type="region of interest" description="Disordered" evidence="1">
    <location>
        <begin position="730"/>
        <end position="871"/>
    </location>
</feature>
<dbReference type="PANTHER" id="PTHR36837">
    <property type="entry name" value="POLY(3-HYDROXYALKANOATE) POLYMERASE SUBUNIT PHAC"/>
    <property type="match status" value="1"/>
</dbReference>
<feature type="compositionally biased region" description="Low complexity" evidence="1">
    <location>
        <begin position="796"/>
        <end position="808"/>
    </location>
</feature>
<dbReference type="SUPFAM" id="SSF53474">
    <property type="entry name" value="alpha/beta-Hydrolases"/>
    <property type="match status" value="1"/>
</dbReference>
<evidence type="ECO:0000313" key="2">
    <source>
        <dbReference type="EMBL" id="RAR61431.1"/>
    </source>
</evidence>
<dbReference type="InterPro" id="IPR051321">
    <property type="entry name" value="PHA/PHB_synthase"/>
</dbReference>
<dbReference type="Gene3D" id="3.40.50.1820">
    <property type="entry name" value="alpha/beta hydrolase"/>
    <property type="match status" value="1"/>
</dbReference>
<proteinExistence type="predicted"/>
<dbReference type="InterPro" id="IPR024501">
    <property type="entry name" value="DUF3141"/>
</dbReference>
<evidence type="ECO:0000256" key="1">
    <source>
        <dbReference type="SAM" id="MobiDB-lite"/>
    </source>
</evidence>
<dbReference type="Pfam" id="PF11339">
    <property type="entry name" value="DUF3141"/>
    <property type="match status" value="1"/>
</dbReference>
<feature type="compositionally biased region" description="Low complexity" evidence="1">
    <location>
        <begin position="815"/>
        <end position="832"/>
    </location>
</feature>
<dbReference type="RefSeq" id="WP_112054782.1">
    <property type="nucleotide sequence ID" value="NZ_QLSX01000005.1"/>
</dbReference>
<dbReference type="PANTHER" id="PTHR36837:SF2">
    <property type="entry name" value="POLY(3-HYDROXYALKANOATE) POLYMERASE SUBUNIT PHAC"/>
    <property type="match status" value="1"/>
</dbReference>
<comment type="caution">
    <text evidence="2">The sequence shown here is derived from an EMBL/GenBank/DDBJ whole genome shotgun (WGS) entry which is preliminary data.</text>
</comment>
<protein>
    <submittedName>
        <fullName evidence="2">Uncharacterized protein DUF3141</fullName>
    </submittedName>
</protein>
<dbReference type="AlphaFoldDB" id="A0A328XZS3"/>
<dbReference type="EMBL" id="QLSX01000005">
    <property type="protein sequence ID" value="RAR61431.1"/>
    <property type="molecule type" value="Genomic_DNA"/>
</dbReference>
<name>A0A328XZS3_9GAMM</name>
<feature type="compositionally biased region" description="Low complexity" evidence="1">
    <location>
        <begin position="771"/>
        <end position="784"/>
    </location>
</feature>
<feature type="compositionally biased region" description="Polar residues" evidence="1">
    <location>
        <begin position="841"/>
        <end position="854"/>
    </location>
</feature>
<gene>
    <name evidence="2" type="ORF">BCL93_10528</name>
</gene>
<reference evidence="2 3" key="1">
    <citation type="submission" date="2018-06" db="EMBL/GenBank/DDBJ databases">
        <title>Comparative analysis of microorganisms from saline springs in Andes Mountain Range, Colombia.</title>
        <authorList>
            <person name="Rubin E."/>
        </authorList>
    </citation>
    <scope>NUCLEOTIDE SEQUENCE [LARGE SCALE GENOMIC DNA]</scope>
    <source>
        <strain evidence="2 3">USBA-857</strain>
    </source>
</reference>
<dbReference type="OrthoDB" id="7231451at2"/>
<sequence>MLAAYNAMTNTALSFFDPLGFGRSAMDYWRDTVERQVLFLDVMRERGNQYLEHMEQTKPNVLGFESELIMDGRDLPRPVNYELMRILPPAGVEIDPDMRPFVVVDPRAGHGPGIGGFKPDSELGVALRAGHPCYFIGFLPFPVPGQTVEDVVDAEIAFLWEVIARHDHLTEKPMVVGNCQAGWQIMMAAALEPDCFGPILIAGAPLSYWAGERGKAPMRYAGGMNGGSWTTALAGDLGAGLFDGALLVQNFEKLNPANTLWTKQYRLYANIDSEAERYLQFERWWGGHVVLGSEEIQYIVDNLFVGNRLSNARLTTRDGRRIDLRNVRSPIVVFCSKGDDITPPPQALGWISDLYGDADDIVANGQTIVYCQHDTTGHLGIFVSGSVSRKEHAEFTANMDYIDVLPPGLYETTVTETASRGAAEAVHVDGDYLLEFSQRSIDDIDAIVKPHADDERRFATVARVSEINLGIYQMLVQPWLRAVMTPSAARWIRRMHPIRLGYKLFSDRNPLMVPVPVLAERIKADRHEVGADNTWRQMEFTLSDQVEASLQAYQQVRDQSTERLFQELYGQPWLQTMVGLGVDGEPVRRRPGIEPEHQRFVASRKAELQSRVDQGGPHAAVMRSMIYVLGGAPATDERNFKRLRASREELEPNLKIAEFKALVREQFFILKLDRHHALKVLPDMLEGATNQEIDDHLAHIEHVLTASGTPGERAAKRLETIRDCFDRARPAEPPQAEAVPSIPESVAGDRSVPEQKKPRPQAKAGQHANAEPKATAEPQAQAEQKAAKDVAKPQGSVAPDSVAPVAADTEADVQSSGATSAETSVETSAAAKAEVDADTKANASVTAESSTQGTRAKRRPAGRKTPPAGDA</sequence>
<accession>A0A328XZS3</accession>
<organism evidence="2 3">
    <name type="scientific">Onishia taeanensis</name>
    <dbReference type="NCBI Taxonomy" id="284577"/>
    <lineage>
        <taxon>Bacteria</taxon>
        <taxon>Pseudomonadati</taxon>
        <taxon>Pseudomonadota</taxon>
        <taxon>Gammaproteobacteria</taxon>
        <taxon>Oceanospirillales</taxon>
        <taxon>Halomonadaceae</taxon>
        <taxon>Onishia</taxon>
    </lineage>
</organism>
<evidence type="ECO:0000313" key="3">
    <source>
        <dbReference type="Proteomes" id="UP000249700"/>
    </source>
</evidence>
<dbReference type="Proteomes" id="UP000249700">
    <property type="component" value="Unassembled WGS sequence"/>
</dbReference>